<accession>A0A6I4VSZ3</accession>
<dbReference type="RefSeq" id="WP_160800920.1">
    <property type="nucleotide sequence ID" value="NZ_WUUL01000004.1"/>
</dbReference>
<organism evidence="1 2">
    <name type="scientific">Shimazuella alba</name>
    <dbReference type="NCBI Taxonomy" id="2690964"/>
    <lineage>
        <taxon>Bacteria</taxon>
        <taxon>Bacillati</taxon>
        <taxon>Bacillota</taxon>
        <taxon>Bacilli</taxon>
        <taxon>Bacillales</taxon>
        <taxon>Thermoactinomycetaceae</taxon>
        <taxon>Shimazuella</taxon>
    </lineage>
</organism>
<dbReference type="EMBL" id="WUUL01000004">
    <property type="protein sequence ID" value="MXQ53561.1"/>
    <property type="molecule type" value="Genomic_DNA"/>
</dbReference>
<reference evidence="1 2" key="1">
    <citation type="submission" date="2019-12" db="EMBL/GenBank/DDBJ databases">
        <title>Whole-genome analyses of novel actinobacteria.</title>
        <authorList>
            <person name="Sahin N."/>
            <person name="Saygin H."/>
        </authorList>
    </citation>
    <scope>NUCLEOTIDE SEQUENCE [LARGE SCALE GENOMIC DNA]</scope>
    <source>
        <strain evidence="1 2">KC615</strain>
    </source>
</reference>
<gene>
    <name evidence="1" type="ORF">GSM42_07425</name>
</gene>
<proteinExistence type="predicted"/>
<keyword evidence="2" id="KW-1185">Reference proteome</keyword>
<comment type="caution">
    <text evidence="1">The sequence shown here is derived from an EMBL/GenBank/DDBJ whole genome shotgun (WGS) entry which is preliminary data.</text>
</comment>
<evidence type="ECO:0000313" key="2">
    <source>
        <dbReference type="Proteomes" id="UP000430692"/>
    </source>
</evidence>
<sequence length="101" mass="12004">MENRRSLIKRIDLSHPTENSKPVLITQIVKHFICRITDTPSQPTGKALMMLLSLRCWRRPKLTLDFLIARRLLFSHFSSIHEFQFATLFYPLSCYLKRTIR</sequence>
<dbReference type="Proteomes" id="UP000430692">
    <property type="component" value="Unassembled WGS sequence"/>
</dbReference>
<dbReference type="AlphaFoldDB" id="A0A6I4VSZ3"/>
<evidence type="ECO:0000313" key="1">
    <source>
        <dbReference type="EMBL" id="MXQ53561.1"/>
    </source>
</evidence>
<protein>
    <submittedName>
        <fullName evidence="1">Uncharacterized protein</fullName>
    </submittedName>
</protein>
<name>A0A6I4VSZ3_9BACL</name>